<dbReference type="PANTHER" id="PTHR43713">
    <property type="entry name" value="GLUTAMATE-1-SEMIALDEHYDE 2,1-AMINOMUTASE"/>
    <property type="match status" value="1"/>
</dbReference>
<keyword evidence="4" id="KW-0032">Aminotransferase</keyword>
<evidence type="ECO:0000256" key="2">
    <source>
        <dbReference type="ARBA" id="ARBA00022898"/>
    </source>
</evidence>
<dbReference type="Gene3D" id="3.40.640.10">
    <property type="entry name" value="Type I PLP-dependent aspartate aminotransferase-like (Major domain)"/>
    <property type="match status" value="1"/>
</dbReference>
<dbReference type="InterPro" id="IPR015422">
    <property type="entry name" value="PyrdxlP-dep_Trfase_small"/>
</dbReference>
<evidence type="ECO:0000256" key="3">
    <source>
        <dbReference type="RuleBase" id="RU003560"/>
    </source>
</evidence>
<proteinExistence type="inferred from homology"/>
<evidence type="ECO:0000256" key="1">
    <source>
        <dbReference type="ARBA" id="ARBA00001933"/>
    </source>
</evidence>
<dbReference type="PANTHER" id="PTHR43713:SF3">
    <property type="entry name" value="GLUTAMATE-1-SEMIALDEHYDE 2,1-AMINOMUTASE 1, CHLOROPLASTIC-RELATED"/>
    <property type="match status" value="1"/>
</dbReference>
<dbReference type="Gene3D" id="3.90.1150.10">
    <property type="entry name" value="Aspartate Aminotransferase, domain 1"/>
    <property type="match status" value="1"/>
</dbReference>
<keyword evidence="4" id="KW-0808">Transferase</keyword>
<dbReference type="Pfam" id="PF00202">
    <property type="entry name" value="Aminotran_3"/>
    <property type="match status" value="1"/>
</dbReference>
<dbReference type="InterPro" id="IPR005814">
    <property type="entry name" value="Aminotrans_3"/>
</dbReference>
<comment type="cofactor">
    <cofactor evidence="1">
        <name>pyridoxal 5'-phosphate</name>
        <dbReference type="ChEBI" id="CHEBI:597326"/>
    </cofactor>
</comment>
<dbReference type="GO" id="GO:0008483">
    <property type="term" value="F:transaminase activity"/>
    <property type="evidence" value="ECO:0007669"/>
    <property type="project" value="UniProtKB-KW"/>
</dbReference>
<dbReference type="InterPro" id="IPR015421">
    <property type="entry name" value="PyrdxlP-dep_Trfase_major"/>
</dbReference>
<comment type="similarity">
    <text evidence="3">Belongs to the class-III pyridoxal-phosphate-dependent aminotransferase family.</text>
</comment>
<dbReference type="SUPFAM" id="SSF53383">
    <property type="entry name" value="PLP-dependent transferases"/>
    <property type="match status" value="1"/>
</dbReference>
<dbReference type="InterPro" id="IPR015424">
    <property type="entry name" value="PyrdxlP-dep_Trfase"/>
</dbReference>
<organism evidence="4">
    <name type="scientific">Actinomadura sp. ATCC 39365</name>
    <dbReference type="NCBI Taxonomy" id="1676613"/>
    <lineage>
        <taxon>Bacteria</taxon>
        <taxon>Bacillati</taxon>
        <taxon>Actinomycetota</taxon>
        <taxon>Actinomycetes</taxon>
        <taxon>Streptosporangiales</taxon>
        <taxon>Thermomonosporaceae</taxon>
        <taxon>Actinomadura</taxon>
    </lineage>
</organism>
<dbReference type="GO" id="GO:0030170">
    <property type="term" value="F:pyridoxal phosphate binding"/>
    <property type="evidence" value="ECO:0007669"/>
    <property type="project" value="InterPro"/>
</dbReference>
<sequence>MGGGSLSEYERIAHSKITRKFRSAGQQLLFSRGRRGEVSDANGVPYIDFVMGYGPVIIGHADAQFNEILCGYLGNGVMLPGYTTFHQEYLDRLLGERPGDRGAFFKTASEAVTAAFRLAAMRTGRLGIIRSGYVGWHDSQIADSLKWHEPLHSPLRDKLRYTDGMRGVGESEPVANWVDLRLESLAELLERHRGRLGCFVFDAYLASFTTADVLRQAVAMCREAGLLTVFDETKTGGRISPLGYDHDNALGSDLIVIGKALANGAPLSILAGDADLLALAEKARLSGTFSKEMIAVYAALATRDILEKPVGDSPDGWTELGRIGTQVAAAFTAAAADAGVEALVGARPVLGGGMFELVYHDVELLGDKERREALLAELAGVGILLLEGHPSFVCLAHRDIDWGDLRDRVRQAFEAWTAPTGAGRG</sequence>
<keyword evidence="2 3" id="KW-0663">Pyridoxal phosphate</keyword>
<accession>A0A1U8XB69</accession>
<evidence type="ECO:0000313" key="4">
    <source>
        <dbReference type="EMBL" id="AKQ99288.1"/>
    </source>
</evidence>
<protein>
    <submittedName>
        <fullName evidence="4">Aminotransferase</fullName>
    </submittedName>
</protein>
<name>A0A1U8XB69_9ACTN</name>
<dbReference type="AlphaFoldDB" id="A0A1U8XB69"/>
<dbReference type="EMBL" id="KP025768">
    <property type="protein sequence ID" value="AKQ99288.1"/>
    <property type="molecule type" value="Genomic_DNA"/>
</dbReference>
<reference evidence="4" key="1">
    <citation type="journal article" date="2017" name="Appl. Environ. Microbiol.">
        <title>Biosynthesis of 2' -chloropentostatin and 2' -amino-2' -deoxyadenosine highlights a single gene cluster performing two independent pathways in Actinomadura sp. ATCC 39365.</title>
        <authorList>
            <person name="Gao Y."/>
            <person name="Xu G."/>
            <person name="Wu P."/>
            <person name="Liu J."/>
            <person name="Cai Y.S."/>
            <person name="Deng Z."/>
            <person name="Chen W."/>
        </authorList>
    </citation>
    <scope>NUCLEOTIDE SEQUENCE</scope>
    <source>
        <strain evidence="4">ATCC 39365</strain>
    </source>
</reference>